<evidence type="ECO:0000313" key="3">
    <source>
        <dbReference type="Proteomes" id="UP001335183"/>
    </source>
</evidence>
<dbReference type="InterPro" id="IPR019734">
    <property type="entry name" value="TPR_rpt"/>
</dbReference>
<dbReference type="SUPFAM" id="SSF48452">
    <property type="entry name" value="TPR-like"/>
    <property type="match status" value="2"/>
</dbReference>
<keyword evidence="3" id="KW-1185">Reference proteome</keyword>
<dbReference type="Proteomes" id="UP001335183">
    <property type="component" value="Chromosome"/>
</dbReference>
<dbReference type="InterPro" id="IPR011990">
    <property type="entry name" value="TPR-like_helical_dom_sf"/>
</dbReference>
<feature type="repeat" description="TPR" evidence="1">
    <location>
        <begin position="255"/>
        <end position="288"/>
    </location>
</feature>
<proteinExistence type="predicted"/>
<dbReference type="Gene3D" id="1.25.40.10">
    <property type="entry name" value="Tetratricopeptide repeat domain"/>
    <property type="match status" value="1"/>
</dbReference>
<dbReference type="SMART" id="SM00028">
    <property type="entry name" value="TPR"/>
    <property type="match status" value="4"/>
</dbReference>
<dbReference type="EMBL" id="CP144918">
    <property type="protein sequence ID" value="WWA47626.1"/>
    <property type="molecule type" value="Genomic_DNA"/>
</dbReference>
<dbReference type="Pfam" id="PF13432">
    <property type="entry name" value="TPR_16"/>
    <property type="match status" value="3"/>
</dbReference>
<dbReference type="RefSeq" id="WP_338446516.1">
    <property type="nucleotide sequence ID" value="NZ_CP144918.1"/>
</dbReference>
<keyword evidence="1" id="KW-0802">TPR repeat</keyword>
<evidence type="ECO:0000313" key="2">
    <source>
        <dbReference type="EMBL" id="WWA47626.1"/>
    </source>
</evidence>
<sequence length="370" mass="39366">MTDRDAANRVETLLGYLEHDPGNDELRRDAAHAALDAGRFDTVLELLDGLDAEAVSREDRNLRGVALMRSGQPGKAATLFEELLASAGGDPALQFNLAWSRALAEDFVGARAALTDTAIEVLPQAALLDVQLLHEAQAFEQAAERAREHIARFPEYRPLLAAVSVLALDLDDEALARRCAEEAGTHPDALTTLATLSLGAAELPQAQAMFEQALAINERNPRAWVGLGLASLAAGEAGKAGPLIDKGAGQFGDHLGSWIGAGWAYLVAGDRSAARERFDRALALDDTFAESHGSLAVLAAMEGDMAEAERRAEVALRLDRRCFSAALAKVLVASGKGDEQAVAKIVERAFREPIGSSGRTLFDAVSRIAR</sequence>
<evidence type="ECO:0000256" key="1">
    <source>
        <dbReference type="PROSITE-ProRule" id="PRU00339"/>
    </source>
</evidence>
<name>A0ABZ2D8R5_9SPHN</name>
<dbReference type="PROSITE" id="PS50005">
    <property type="entry name" value="TPR"/>
    <property type="match status" value="1"/>
</dbReference>
<reference evidence="2 3" key="1">
    <citation type="submission" date="2024-02" db="EMBL/GenBank/DDBJ databases">
        <title>The whole genome sequence of five bacterial samples isolated from Abu Dhabi Sabkha-shore region.</title>
        <authorList>
            <person name="Sudalaimuthuasari N."/>
            <person name="Sarfraz B."/>
            <person name="Tuyisabe J.D."/>
            <person name="Mugisha Ntwali L.D.M."/>
            <person name="Ali A.I.A.A."/>
            <person name="Almansoori S.Z.A."/>
            <person name="Alajami H.S.A."/>
            <person name="Almeqbaali A.A.S."/>
            <person name="Kundu B."/>
            <person name="Saeed E.E."/>
            <person name="Sukumarinath V."/>
            <person name="Mishra A.K."/>
            <person name="Hazzouri K.M."/>
            <person name="Almaskari R."/>
            <person name="Sharma A.K."/>
            <person name="Amiri K.M.A."/>
        </authorList>
    </citation>
    <scope>NUCLEOTIDE SEQUENCE [LARGE SCALE GENOMIC DNA]</scope>
    <source>
        <strain evidence="3">kcgeb_sd</strain>
    </source>
</reference>
<accession>A0ABZ2D8R5</accession>
<organism evidence="2 3">
    <name type="scientific">Pelagerythrobacter marensis</name>
    <dbReference type="NCBI Taxonomy" id="543877"/>
    <lineage>
        <taxon>Bacteria</taxon>
        <taxon>Pseudomonadati</taxon>
        <taxon>Pseudomonadota</taxon>
        <taxon>Alphaproteobacteria</taxon>
        <taxon>Sphingomonadales</taxon>
        <taxon>Erythrobacteraceae</taxon>
        <taxon>Pelagerythrobacter</taxon>
    </lineage>
</organism>
<protein>
    <submittedName>
        <fullName evidence="2">Tetratricopeptide repeat protein</fullName>
    </submittedName>
</protein>
<gene>
    <name evidence="2" type="ORF">V5F89_01585</name>
</gene>